<feature type="region of interest" description="Disordered" evidence="1">
    <location>
        <begin position="79"/>
        <end position="106"/>
    </location>
</feature>
<gene>
    <name evidence="2" type="ORF">PLOB_00009812</name>
</gene>
<organism evidence="2 3">
    <name type="scientific">Porites lobata</name>
    <dbReference type="NCBI Taxonomy" id="104759"/>
    <lineage>
        <taxon>Eukaryota</taxon>
        <taxon>Metazoa</taxon>
        <taxon>Cnidaria</taxon>
        <taxon>Anthozoa</taxon>
        <taxon>Hexacorallia</taxon>
        <taxon>Scleractinia</taxon>
        <taxon>Fungiina</taxon>
        <taxon>Poritidae</taxon>
        <taxon>Porites</taxon>
    </lineage>
</organism>
<comment type="caution">
    <text evidence="2">The sequence shown here is derived from an EMBL/GenBank/DDBJ whole genome shotgun (WGS) entry which is preliminary data.</text>
</comment>
<accession>A0ABN8NAN7</accession>
<protein>
    <submittedName>
        <fullName evidence="2">Uncharacterized protein</fullName>
    </submittedName>
</protein>
<evidence type="ECO:0000256" key="1">
    <source>
        <dbReference type="SAM" id="MobiDB-lite"/>
    </source>
</evidence>
<keyword evidence="3" id="KW-1185">Reference proteome</keyword>
<evidence type="ECO:0000313" key="3">
    <source>
        <dbReference type="Proteomes" id="UP001159405"/>
    </source>
</evidence>
<feature type="non-terminal residue" evidence="2">
    <location>
        <position position="1"/>
    </location>
</feature>
<name>A0ABN8NAN7_9CNID</name>
<proteinExistence type="predicted"/>
<evidence type="ECO:0000313" key="2">
    <source>
        <dbReference type="EMBL" id="CAH3046859.1"/>
    </source>
</evidence>
<dbReference type="Proteomes" id="UP001159405">
    <property type="component" value="Unassembled WGS sequence"/>
</dbReference>
<reference evidence="2 3" key="1">
    <citation type="submission" date="2022-05" db="EMBL/GenBank/DDBJ databases">
        <authorList>
            <consortium name="Genoscope - CEA"/>
            <person name="William W."/>
        </authorList>
    </citation>
    <scope>NUCLEOTIDE SEQUENCE [LARGE SCALE GENOMIC DNA]</scope>
</reference>
<sequence>PSELRQPSTYLVENSFEESLQLRSREPLFRSFLRSINRSPRAEAQAQALSAIPTPSECSLVSFCTSDHESDSEEEIIYQNVEPRDNCPSRESISEDSIQEPHNSFC</sequence>
<dbReference type="EMBL" id="CALNXK010000015">
    <property type="protein sequence ID" value="CAH3046859.1"/>
    <property type="molecule type" value="Genomic_DNA"/>
</dbReference>